<accession>A0A374NGZ8</accession>
<evidence type="ECO:0000256" key="1">
    <source>
        <dbReference type="ARBA" id="ARBA00010466"/>
    </source>
</evidence>
<reference evidence="6 7" key="1">
    <citation type="submission" date="2018-08" db="EMBL/GenBank/DDBJ databases">
        <title>A genome reference for cultivated species of the human gut microbiota.</title>
        <authorList>
            <person name="Zou Y."/>
            <person name="Xue W."/>
            <person name="Luo G."/>
        </authorList>
    </citation>
    <scope>NUCLEOTIDE SEQUENCE [LARGE SCALE GENOMIC DNA]</scope>
    <source>
        <strain evidence="6 7">TM10-1AC</strain>
    </source>
</reference>
<dbReference type="SUPFAM" id="SSF100950">
    <property type="entry name" value="NagB/RpiA/CoA transferase-like"/>
    <property type="match status" value="1"/>
</dbReference>
<keyword evidence="3" id="KW-0238">DNA-binding</keyword>
<evidence type="ECO:0000313" key="6">
    <source>
        <dbReference type="EMBL" id="RGI84226.1"/>
    </source>
</evidence>
<dbReference type="Gene3D" id="1.10.10.60">
    <property type="entry name" value="Homeodomain-like"/>
    <property type="match status" value="1"/>
</dbReference>
<comment type="caution">
    <text evidence="6">The sequence shown here is derived from an EMBL/GenBank/DDBJ whole genome shotgun (WGS) entry which is preliminary data.</text>
</comment>
<dbReference type="EMBL" id="QSOE01000083">
    <property type="protein sequence ID" value="RGI84226.1"/>
    <property type="molecule type" value="Genomic_DNA"/>
</dbReference>
<proteinExistence type="inferred from homology"/>
<keyword evidence="4" id="KW-0804">Transcription</keyword>
<protein>
    <submittedName>
        <fullName evidence="6">Sugar-binding transcriptional regulator</fullName>
    </submittedName>
</protein>
<comment type="similarity">
    <text evidence="1">Belongs to the SorC transcriptional regulatory family.</text>
</comment>
<evidence type="ECO:0000256" key="3">
    <source>
        <dbReference type="ARBA" id="ARBA00023125"/>
    </source>
</evidence>
<dbReference type="Gene3D" id="3.40.50.1360">
    <property type="match status" value="1"/>
</dbReference>
<keyword evidence="2" id="KW-0805">Transcription regulation</keyword>
<dbReference type="Proteomes" id="UP000262524">
    <property type="component" value="Unassembled WGS sequence"/>
</dbReference>
<dbReference type="InterPro" id="IPR051054">
    <property type="entry name" value="SorC_transcr_regulators"/>
</dbReference>
<dbReference type="PANTHER" id="PTHR34294:SF1">
    <property type="entry name" value="TRANSCRIPTIONAL REGULATOR LSRR"/>
    <property type="match status" value="1"/>
</dbReference>
<evidence type="ECO:0000256" key="2">
    <source>
        <dbReference type="ARBA" id="ARBA00023015"/>
    </source>
</evidence>
<sequence length="317" mass="35047">MDTNKSYQIIRVAKKYYELHMGQLEIAQEEGVSKSTISRMLQKAIDLGYVKVTIDAPVESVKEMEDQLKQTFHLKEVFVSPNLVDDEEISLRDTCRALSGNLDNYIEDNTVVAVSWGKTLNCLAGQIQPLKAKDIKVVQLNGGVAKSASSTGASQIVDALTMAGHGIGYMFPVPAIVDSKHTSEILQEETQVKNVLRLAKEAEVSIFSIGALSKDSILYEVEYLKDEDFQALEKNKAVGDIASRYFDINGNIALKELDDRVVGFGLEELREKEWTIAIAVGVNKVDAIIGALRAGFMNVLYTDEKTAREILNRNLLG</sequence>
<dbReference type="GO" id="GO:0030246">
    <property type="term" value="F:carbohydrate binding"/>
    <property type="evidence" value="ECO:0007669"/>
    <property type="project" value="InterPro"/>
</dbReference>
<dbReference type="GO" id="GO:0003677">
    <property type="term" value="F:DNA binding"/>
    <property type="evidence" value="ECO:0007669"/>
    <property type="project" value="UniProtKB-KW"/>
</dbReference>
<name>A0A374NGZ8_9FIRM</name>
<dbReference type="Pfam" id="PF04198">
    <property type="entry name" value="Sugar-bind"/>
    <property type="match status" value="1"/>
</dbReference>
<feature type="domain" description="Sugar-binding" evidence="5">
    <location>
        <begin position="58"/>
        <end position="312"/>
    </location>
</feature>
<dbReference type="InterPro" id="IPR037171">
    <property type="entry name" value="NagB/RpiA_transferase-like"/>
</dbReference>
<evidence type="ECO:0000313" key="7">
    <source>
        <dbReference type="Proteomes" id="UP000262524"/>
    </source>
</evidence>
<evidence type="ECO:0000256" key="4">
    <source>
        <dbReference type="ARBA" id="ARBA00023163"/>
    </source>
</evidence>
<dbReference type="InterPro" id="IPR007324">
    <property type="entry name" value="Sugar-bd_dom_put"/>
</dbReference>
<evidence type="ECO:0000259" key="5">
    <source>
        <dbReference type="Pfam" id="PF04198"/>
    </source>
</evidence>
<organism evidence="6 7">
    <name type="scientific">Anaerobutyricum hallii</name>
    <dbReference type="NCBI Taxonomy" id="39488"/>
    <lineage>
        <taxon>Bacteria</taxon>
        <taxon>Bacillati</taxon>
        <taxon>Bacillota</taxon>
        <taxon>Clostridia</taxon>
        <taxon>Lachnospirales</taxon>
        <taxon>Lachnospiraceae</taxon>
        <taxon>Anaerobutyricum</taxon>
    </lineage>
</organism>
<gene>
    <name evidence="6" type="ORF">DXD91_11180</name>
</gene>
<dbReference type="AlphaFoldDB" id="A0A374NGZ8"/>
<dbReference type="PANTHER" id="PTHR34294">
    <property type="entry name" value="TRANSCRIPTIONAL REGULATOR-RELATED"/>
    <property type="match status" value="1"/>
</dbReference>
<dbReference type="RefSeq" id="WP_117983048.1">
    <property type="nucleotide sequence ID" value="NZ_CALLAX010000066.1"/>
</dbReference>